<proteinExistence type="predicted"/>
<dbReference type="RefSeq" id="WP_150039582.1">
    <property type="nucleotide sequence ID" value="NZ_OW485601.1"/>
</dbReference>
<keyword evidence="2" id="KW-1185">Reference proteome</keyword>
<accession>A0A5M6IYV8</accession>
<gene>
    <name evidence="1" type="ORF">F1189_05290</name>
</gene>
<dbReference type="OrthoDB" id="7276777at2"/>
<evidence type="ECO:0000313" key="2">
    <source>
        <dbReference type="Proteomes" id="UP000325255"/>
    </source>
</evidence>
<sequence>MPVAGYSVGRDIKLVFVDENSGSVVTWPVLASADFRPDFRTLKWVQLDGTHLTAELPAGWTGTFTVERGGPDLMDYAVQAENDYYLGRPSASVYLQQTVTNPDGSVSQYRFTKGAVKLTDAGKWTGDEKVTQTVSVAFSRCLKVS</sequence>
<dbReference type="EMBL" id="VWPK01000006">
    <property type="protein sequence ID" value="KAA5613471.1"/>
    <property type="molecule type" value="Genomic_DNA"/>
</dbReference>
<dbReference type="AlphaFoldDB" id="A0A5M6IYV8"/>
<reference evidence="1 2" key="1">
    <citation type="submission" date="2019-09" db="EMBL/GenBank/DDBJ databases">
        <title>Genome sequence of Rhodovastum atsumiense, a diverse member of the Acetobacteraceae family of non-sulfur purple photosynthetic bacteria.</title>
        <authorList>
            <person name="Meyer T."/>
            <person name="Kyndt J."/>
        </authorList>
    </citation>
    <scope>NUCLEOTIDE SEQUENCE [LARGE SCALE GENOMIC DNA]</scope>
    <source>
        <strain evidence="1 2">DSM 21279</strain>
    </source>
</reference>
<evidence type="ECO:0000313" key="1">
    <source>
        <dbReference type="EMBL" id="KAA5613471.1"/>
    </source>
</evidence>
<organism evidence="1 2">
    <name type="scientific">Rhodovastum atsumiense</name>
    <dbReference type="NCBI Taxonomy" id="504468"/>
    <lineage>
        <taxon>Bacteria</taxon>
        <taxon>Pseudomonadati</taxon>
        <taxon>Pseudomonadota</taxon>
        <taxon>Alphaproteobacteria</taxon>
        <taxon>Acetobacterales</taxon>
        <taxon>Acetobacteraceae</taxon>
        <taxon>Rhodovastum</taxon>
    </lineage>
</organism>
<comment type="caution">
    <text evidence="1">The sequence shown here is derived from an EMBL/GenBank/DDBJ whole genome shotgun (WGS) entry which is preliminary data.</text>
</comment>
<name>A0A5M6IYV8_9PROT</name>
<protein>
    <submittedName>
        <fullName evidence="1">Uncharacterized protein</fullName>
    </submittedName>
</protein>
<dbReference type="Proteomes" id="UP000325255">
    <property type="component" value="Unassembled WGS sequence"/>
</dbReference>